<evidence type="ECO:0000256" key="2">
    <source>
        <dbReference type="SAM" id="Phobius"/>
    </source>
</evidence>
<keyword evidence="2" id="KW-0472">Membrane</keyword>
<reference evidence="4" key="1">
    <citation type="journal article" date="2019" name="Int. J. Syst. Evol. Microbiol.">
        <title>The Global Catalogue of Microorganisms (GCM) 10K type strain sequencing project: providing services to taxonomists for standard genome sequencing and annotation.</title>
        <authorList>
            <consortium name="The Broad Institute Genomics Platform"/>
            <consortium name="The Broad Institute Genome Sequencing Center for Infectious Disease"/>
            <person name="Wu L."/>
            <person name="Ma J."/>
        </authorList>
    </citation>
    <scope>NUCLEOTIDE SEQUENCE [LARGE SCALE GENOMIC DNA]</scope>
    <source>
        <strain evidence="4">TISTR 1906</strain>
    </source>
</reference>
<gene>
    <name evidence="3" type="ORF">ACFSW6_02850</name>
</gene>
<dbReference type="EMBL" id="JBHUMV010000001">
    <property type="protein sequence ID" value="MFD2753011.1"/>
    <property type="molecule type" value="Genomic_DNA"/>
</dbReference>
<organism evidence="3 4">
    <name type="scientific">Comamonas terrae</name>
    <dbReference type="NCBI Taxonomy" id="673548"/>
    <lineage>
        <taxon>Bacteria</taxon>
        <taxon>Pseudomonadati</taxon>
        <taxon>Pseudomonadota</taxon>
        <taxon>Betaproteobacteria</taxon>
        <taxon>Burkholderiales</taxon>
        <taxon>Comamonadaceae</taxon>
        <taxon>Comamonas</taxon>
    </lineage>
</organism>
<dbReference type="RefSeq" id="WP_066472465.1">
    <property type="nucleotide sequence ID" value="NZ_BCNT01000003.1"/>
</dbReference>
<evidence type="ECO:0000313" key="4">
    <source>
        <dbReference type="Proteomes" id="UP001597463"/>
    </source>
</evidence>
<evidence type="ECO:0000256" key="1">
    <source>
        <dbReference type="SAM" id="MobiDB-lite"/>
    </source>
</evidence>
<proteinExistence type="predicted"/>
<name>A0ABW5UHB3_9BURK</name>
<keyword evidence="4" id="KW-1185">Reference proteome</keyword>
<dbReference type="Proteomes" id="UP001597463">
    <property type="component" value="Unassembled WGS sequence"/>
</dbReference>
<feature type="transmembrane region" description="Helical" evidence="2">
    <location>
        <begin position="12"/>
        <end position="41"/>
    </location>
</feature>
<keyword evidence="2" id="KW-1133">Transmembrane helix</keyword>
<evidence type="ECO:0000313" key="3">
    <source>
        <dbReference type="EMBL" id="MFD2753011.1"/>
    </source>
</evidence>
<keyword evidence="2" id="KW-0812">Transmembrane</keyword>
<protein>
    <submittedName>
        <fullName evidence="3">Uncharacterized protein</fullName>
    </submittedName>
</protein>
<sequence>MNDFATTATRWAIRIMLMLVGLVFFVCLLAVASAFALLWAVRALWAKLTGQPVSPWGVRMGPMSPFAGWQTVYRSGAEWMAQSSGAADAASGRAEREARTRRGILPGAGDVTDVQPREVHES</sequence>
<feature type="region of interest" description="Disordered" evidence="1">
    <location>
        <begin position="87"/>
        <end position="122"/>
    </location>
</feature>
<comment type="caution">
    <text evidence="3">The sequence shown here is derived from an EMBL/GenBank/DDBJ whole genome shotgun (WGS) entry which is preliminary data.</text>
</comment>
<accession>A0ABW5UHB3</accession>